<reference evidence="1" key="1">
    <citation type="submission" date="2020-04" db="EMBL/GenBank/DDBJ databases">
        <authorList>
            <person name="Hogendoorn C."/>
        </authorList>
    </citation>
    <scope>NUCLEOTIDE SEQUENCE</scope>
    <source>
        <strain evidence="1">FAVT5</strain>
    </source>
</reference>
<keyword evidence="1" id="KW-0378">Hydrolase</keyword>
<accession>A0ACA8Z7Y6</accession>
<evidence type="ECO:0000313" key="2">
    <source>
        <dbReference type="Proteomes" id="UP000501793"/>
    </source>
</evidence>
<dbReference type="EC" id="3.11.1.1" evidence="1"/>
<gene>
    <name evidence="1" type="primary">phnX</name>
    <name evidence="1" type="ORF">FAVT5_1375</name>
</gene>
<sequence length="303" mass="34147">MQGTGPISVRFRESARAGILAYYFEERRAEWMNQRLEVQAVVFDWAGTVVDDGCVAPVAAFRDVFGRRGIEVAEEEIRRFMGLAKKDHLRALLRLEAVRLRWRAALGREPGEADVDDLYNEFVPIQRAVLAEHADLIPGVEYTVLRLRERGIRIGSTTGYTSEMMEVLVPEAARRGFCPDAVVSSSDVPEGRPAPWMCYENALRLRVFPMATMVKVGDTPGDMEEGRNAGMWSIGILEGGSVLGLTRVQREKLPELELERRMGEAEAELRRAGAHYVLRRIDELQRAVDEINQRLSQGECPCQ</sequence>
<proteinExistence type="predicted"/>
<name>A0ACA8Z7Y6_9BACL</name>
<keyword evidence="2" id="KW-1185">Reference proteome</keyword>
<dbReference type="EMBL" id="LR792684">
    <property type="protein sequence ID" value="CAB3391446.1"/>
    <property type="molecule type" value="Genomic_DNA"/>
</dbReference>
<protein>
    <submittedName>
        <fullName evidence="1">Phosphonoacetaldehyde hydrolase</fullName>
        <ecNumber evidence="1">3.11.1.1</ecNumber>
    </submittedName>
</protein>
<evidence type="ECO:0000313" key="1">
    <source>
        <dbReference type="EMBL" id="CAB3391446.1"/>
    </source>
</evidence>
<organism evidence="1 2">
    <name type="scientific">Kyrpidia spormannii</name>
    <dbReference type="NCBI Taxonomy" id="2055160"/>
    <lineage>
        <taxon>Bacteria</taxon>
        <taxon>Bacillati</taxon>
        <taxon>Bacillota</taxon>
        <taxon>Bacilli</taxon>
        <taxon>Bacillales</taxon>
        <taxon>Alicyclobacillaceae</taxon>
        <taxon>Kyrpidia</taxon>
    </lineage>
</organism>
<dbReference type="Proteomes" id="UP000501793">
    <property type="component" value="Chromosome"/>
</dbReference>